<name>A0A1G5Z4T1_9HYPH</name>
<dbReference type="Proteomes" id="UP000198588">
    <property type="component" value="Unassembled WGS sequence"/>
</dbReference>
<dbReference type="RefSeq" id="WP_091581600.1">
    <property type="nucleotide sequence ID" value="NZ_FMXM01000013.1"/>
</dbReference>
<gene>
    <name evidence="1" type="ORF">SAMN02927914_04232</name>
</gene>
<dbReference type="AlphaFoldDB" id="A0A1G5Z4T1"/>
<evidence type="ECO:0000313" key="1">
    <source>
        <dbReference type="EMBL" id="SDA89547.1"/>
    </source>
</evidence>
<dbReference type="EMBL" id="FMXM01000013">
    <property type="protein sequence ID" value="SDA89547.1"/>
    <property type="molecule type" value="Genomic_DNA"/>
</dbReference>
<reference evidence="1" key="1">
    <citation type="submission" date="2016-10" db="EMBL/GenBank/DDBJ databases">
        <authorList>
            <person name="de Groot N.N."/>
        </authorList>
    </citation>
    <scope>NUCLEOTIDE SEQUENCE [LARGE SCALE GENOMIC DNA]</scope>
    <source>
        <strain evidence="1">CGMCC 1.12097</strain>
    </source>
</reference>
<protein>
    <submittedName>
        <fullName evidence="1">Uncharacterized protein</fullName>
    </submittedName>
</protein>
<sequence length="100" mass="11397">MDEKYSNAREHFFAAIRTLAASADSVQTRLIDANLNILHVTIDEFDGDRELKFKFAKILDLMAVDQDDMETVAVETAAHMTDFEAIKVADLICDFYYELT</sequence>
<dbReference type="OrthoDB" id="8081407at2"/>
<accession>A0A1G5Z4T1</accession>
<proteinExistence type="predicted"/>
<organism evidence="1">
    <name type="scientific">Mesorhizobium qingshengii</name>
    <dbReference type="NCBI Taxonomy" id="1165689"/>
    <lineage>
        <taxon>Bacteria</taxon>
        <taxon>Pseudomonadati</taxon>
        <taxon>Pseudomonadota</taxon>
        <taxon>Alphaproteobacteria</taxon>
        <taxon>Hyphomicrobiales</taxon>
        <taxon>Phyllobacteriaceae</taxon>
        <taxon>Mesorhizobium</taxon>
    </lineage>
</organism>